<comment type="function">
    <text evidence="7">Binds to the 23S rRNA.</text>
</comment>
<comment type="similarity">
    <text evidence="1 7">Belongs to the bacterial ribosomal protein bL9 family.</text>
</comment>
<evidence type="ECO:0000259" key="9">
    <source>
        <dbReference type="PROSITE" id="PS00651"/>
    </source>
</evidence>
<keyword evidence="4 7" id="KW-0689">Ribosomal protein</keyword>
<dbReference type="Pfam" id="PF03948">
    <property type="entry name" value="Ribosomal_L9_C"/>
    <property type="match status" value="1"/>
</dbReference>
<evidence type="ECO:0000313" key="10">
    <source>
        <dbReference type="EMBL" id="PNS01087.1"/>
    </source>
</evidence>
<dbReference type="GO" id="GO:0005840">
    <property type="term" value="C:ribosome"/>
    <property type="evidence" value="ECO:0007669"/>
    <property type="project" value="UniProtKB-KW"/>
</dbReference>
<evidence type="ECO:0000256" key="8">
    <source>
        <dbReference type="SAM" id="Coils"/>
    </source>
</evidence>
<dbReference type="SUPFAM" id="SSF55658">
    <property type="entry name" value="L9 N-domain-like"/>
    <property type="match status" value="1"/>
</dbReference>
<reference evidence="10 11" key="1">
    <citation type="submission" date="2013-12" db="EMBL/GenBank/DDBJ databases">
        <title>Comparative genomics of Petrotoga isolates.</title>
        <authorList>
            <person name="Nesbo C.L."/>
            <person name="Charchuk R."/>
            <person name="Chow K."/>
        </authorList>
    </citation>
    <scope>NUCLEOTIDE SEQUENCE [LARGE SCALE GENOMIC DNA]</scope>
    <source>
        <strain evidence="10 11">DSM 10691</strain>
    </source>
</reference>
<dbReference type="GO" id="GO:0006412">
    <property type="term" value="P:translation"/>
    <property type="evidence" value="ECO:0007669"/>
    <property type="project" value="UniProtKB-UniRule"/>
</dbReference>
<evidence type="ECO:0000256" key="6">
    <source>
        <dbReference type="ARBA" id="ARBA00035292"/>
    </source>
</evidence>
<dbReference type="EMBL" id="AZRM01000016">
    <property type="protein sequence ID" value="PNS01087.1"/>
    <property type="molecule type" value="Genomic_DNA"/>
</dbReference>
<dbReference type="PROSITE" id="PS00651">
    <property type="entry name" value="RIBOSOMAL_L9"/>
    <property type="match status" value="1"/>
</dbReference>
<dbReference type="RefSeq" id="WP_103078485.1">
    <property type="nucleotide sequence ID" value="NZ_AZRM01000016.1"/>
</dbReference>
<protein>
    <recommendedName>
        <fullName evidence="6 7">Large ribosomal subunit protein bL9</fullName>
    </recommendedName>
</protein>
<dbReference type="Gene3D" id="3.40.5.10">
    <property type="entry name" value="Ribosomal protein L9, N-terminal domain"/>
    <property type="match status" value="1"/>
</dbReference>
<dbReference type="InterPro" id="IPR036791">
    <property type="entry name" value="Ribosomal_bL9_C_sf"/>
</dbReference>
<evidence type="ECO:0000256" key="1">
    <source>
        <dbReference type="ARBA" id="ARBA00010605"/>
    </source>
</evidence>
<evidence type="ECO:0000256" key="7">
    <source>
        <dbReference type="HAMAP-Rule" id="MF_00503"/>
    </source>
</evidence>
<dbReference type="OrthoDB" id="9788336at2"/>
<dbReference type="InterPro" id="IPR020070">
    <property type="entry name" value="Ribosomal_bL9_N"/>
</dbReference>
<comment type="caution">
    <text evidence="10">The sequence shown here is derived from an EMBL/GenBank/DDBJ whole genome shotgun (WGS) entry which is preliminary data.</text>
</comment>
<gene>
    <name evidence="7" type="primary">rplI</name>
    <name evidence="10" type="ORF">X928_03430</name>
</gene>
<keyword evidence="5 7" id="KW-0687">Ribonucleoprotein</keyword>
<dbReference type="PANTHER" id="PTHR21368">
    <property type="entry name" value="50S RIBOSOMAL PROTEIN L9"/>
    <property type="match status" value="1"/>
</dbReference>
<proteinExistence type="inferred from homology"/>
<keyword evidence="3 7" id="KW-0694">RNA-binding</keyword>
<evidence type="ECO:0000256" key="5">
    <source>
        <dbReference type="ARBA" id="ARBA00023274"/>
    </source>
</evidence>
<evidence type="ECO:0000256" key="3">
    <source>
        <dbReference type="ARBA" id="ARBA00022884"/>
    </source>
</evidence>
<dbReference type="GO" id="GO:1990904">
    <property type="term" value="C:ribonucleoprotein complex"/>
    <property type="evidence" value="ECO:0007669"/>
    <property type="project" value="UniProtKB-KW"/>
</dbReference>
<dbReference type="SUPFAM" id="SSF55653">
    <property type="entry name" value="Ribosomal protein L9 C-domain"/>
    <property type="match status" value="1"/>
</dbReference>
<feature type="coiled-coil region" evidence="8">
    <location>
        <begin position="44"/>
        <end position="82"/>
    </location>
</feature>
<keyword evidence="8" id="KW-0175">Coiled coil</keyword>
<evidence type="ECO:0000256" key="2">
    <source>
        <dbReference type="ARBA" id="ARBA00022730"/>
    </source>
</evidence>
<keyword evidence="2 7" id="KW-0699">rRNA-binding</keyword>
<evidence type="ECO:0000256" key="4">
    <source>
        <dbReference type="ARBA" id="ARBA00022980"/>
    </source>
</evidence>
<dbReference type="Gene3D" id="3.10.430.100">
    <property type="entry name" value="Ribosomal protein L9, C-terminal domain"/>
    <property type="match status" value="1"/>
</dbReference>
<keyword evidence="11" id="KW-1185">Reference proteome</keyword>
<dbReference type="GO" id="GO:0019843">
    <property type="term" value="F:rRNA binding"/>
    <property type="evidence" value="ECO:0007669"/>
    <property type="project" value="UniProtKB-UniRule"/>
</dbReference>
<dbReference type="FunFam" id="3.40.5.10:FF:000002">
    <property type="entry name" value="50S ribosomal protein L9"/>
    <property type="match status" value="1"/>
</dbReference>
<dbReference type="NCBIfam" id="TIGR00158">
    <property type="entry name" value="L9"/>
    <property type="match status" value="1"/>
</dbReference>
<dbReference type="GO" id="GO:0003735">
    <property type="term" value="F:structural constituent of ribosome"/>
    <property type="evidence" value="ECO:0007669"/>
    <property type="project" value="InterPro"/>
</dbReference>
<evidence type="ECO:0000313" key="11">
    <source>
        <dbReference type="Proteomes" id="UP000236199"/>
    </source>
</evidence>
<dbReference type="HAMAP" id="MF_00503">
    <property type="entry name" value="Ribosomal_bL9"/>
    <property type="match status" value="1"/>
</dbReference>
<accession>A0A2K1PEJ4</accession>
<dbReference type="Pfam" id="PF01281">
    <property type="entry name" value="Ribosomal_L9_N"/>
    <property type="match status" value="1"/>
</dbReference>
<dbReference type="InterPro" id="IPR020594">
    <property type="entry name" value="Ribosomal_bL9_bac/chp"/>
</dbReference>
<name>A0A2K1PEJ4_9BACT</name>
<dbReference type="AlphaFoldDB" id="A0A2K1PEJ4"/>
<dbReference type="InterPro" id="IPR000244">
    <property type="entry name" value="Ribosomal_bL9"/>
</dbReference>
<dbReference type="Proteomes" id="UP000236199">
    <property type="component" value="Unassembled WGS sequence"/>
</dbReference>
<dbReference type="InterPro" id="IPR009027">
    <property type="entry name" value="Ribosomal_bL9/RNase_H1_N"/>
</dbReference>
<feature type="domain" description="Ribosomal protein L9" evidence="9">
    <location>
        <begin position="13"/>
        <end position="40"/>
    </location>
</feature>
<sequence>MKVLLLEDVAKLGRKGEIKEVSDGYARNYLIPKNLAVEATDGYIKHIKENKKIEDKKKENLRKRSEEILEKLKDTKIEIKAKAGEKGKLFGAVTAQDISEKIEELLDEKFDKTWFDEKVNIKELGTHTLKVKLPQAVRGEIKVVIKSENE</sequence>
<dbReference type="InterPro" id="IPR036935">
    <property type="entry name" value="Ribosomal_bL9_N_sf"/>
</dbReference>
<organism evidence="10 11">
    <name type="scientific">Petrotoga miotherma DSM 10691</name>
    <dbReference type="NCBI Taxonomy" id="1434326"/>
    <lineage>
        <taxon>Bacteria</taxon>
        <taxon>Thermotogati</taxon>
        <taxon>Thermotogota</taxon>
        <taxon>Thermotogae</taxon>
        <taxon>Petrotogales</taxon>
        <taxon>Petrotogaceae</taxon>
        <taxon>Petrotoga</taxon>
    </lineage>
</organism>
<dbReference type="InterPro" id="IPR020069">
    <property type="entry name" value="Ribosomal_bL9_C"/>
</dbReference>